<reference evidence="2" key="1">
    <citation type="journal article" date="2023" name="Mol. Phylogenet. Evol.">
        <title>Genome-scale phylogeny and comparative genomics of the fungal order Sordariales.</title>
        <authorList>
            <person name="Hensen N."/>
            <person name="Bonometti L."/>
            <person name="Westerberg I."/>
            <person name="Brannstrom I.O."/>
            <person name="Guillou S."/>
            <person name="Cros-Aarteil S."/>
            <person name="Calhoun S."/>
            <person name="Haridas S."/>
            <person name="Kuo A."/>
            <person name="Mondo S."/>
            <person name="Pangilinan J."/>
            <person name="Riley R."/>
            <person name="LaButti K."/>
            <person name="Andreopoulos B."/>
            <person name="Lipzen A."/>
            <person name="Chen C."/>
            <person name="Yan M."/>
            <person name="Daum C."/>
            <person name="Ng V."/>
            <person name="Clum A."/>
            <person name="Steindorff A."/>
            <person name="Ohm R.A."/>
            <person name="Martin F."/>
            <person name="Silar P."/>
            <person name="Natvig D.O."/>
            <person name="Lalanne C."/>
            <person name="Gautier V."/>
            <person name="Ament-Velasquez S.L."/>
            <person name="Kruys A."/>
            <person name="Hutchinson M.I."/>
            <person name="Powell A.J."/>
            <person name="Barry K."/>
            <person name="Miller A.N."/>
            <person name="Grigoriev I.V."/>
            <person name="Debuchy R."/>
            <person name="Gladieux P."/>
            <person name="Hiltunen Thoren M."/>
            <person name="Johannesson H."/>
        </authorList>
    </citation>
    <scope>NUCLEOTIDE SEQUENCE</scope>
    <source>
        <strain evidence="2">FGSC 1904</strain>
    </source>
</reference>
<feature type="signal peptide" evidence="1">
    <location>
        <begin position="1"/>
        <end position="24"/>
    </location>
</feature>
<gene>
    <name evidence="2" type="ORF">B0T20DRAFT_111007</name>
</gene>
<reference evidence="2" key="2">
    <citation type="submission" date="2023-07" db="EMBL/GenBank/DDBJ databases">
        <authorList>
            <consortium name="Lawrence Berkeley National Laboratory"/>
            <person name="Haridas S."/>
            <person name="Hensen N."/>
            <person name="Bonometti L."/>
            <person name="Westerberg I."/>
            <person name="Brannstrom I.O."/>
            <person name="Guillou S."/>
            <person name="Cros-Aarteil S."/>
            <person name="Calhoun S."/>
            <person name="Kuo A."/>
            <person name="Mondo S."/>
            <person name="Pangilinan J."/>
            <person name="Riley R."/>
            <person name="LaButti K."/>
            <person name="Andreopoulos B."/>
            <person name="Lipzen A."/>
            <person name="Chen C."/>
            <person name="Yanf M."/>
            <person name="Daum C."/>
            <person name="Ng V."/>
            <person name="Clum A."/>
            <person name="Steindorff A."/>
            <person name="Ohm R."/>
            <person name="Martin F."/>
            <person name="Silar P."/>
            <person name="Natvig D."/>
            <person name="Lalanne C."/>
            <person name="Gautier V."/>
            <person name="Ament-velasquez S.L."/>
            <person name="Kruys A."/>
            <person name="Hutchinson M.I."/>
            <person name="Powell A.J."/>
            <person name="Barry K."/>
            <person name="Miller A.N."/>
            <person name="Grigoriev I.V."/>
            <person name="Debuchy R."/>
            <person name="Gladieux P."/>
            <person name="Thoren M.H."/>
            <person name="Johannesson H."/>
        </authorList>
    </citation>
    <scope>NUCLEOTIDE SEQUENCE</scope>
    <source>
        <strain evidence="2">FGSC 1904</strain>
    </source>
</reference>
<evidence type="ECO:0000313" key="3">
    <source>
        <dbReference type="Proteomes" id="UP001281003"/>
    </source>
</evidence>
<keyword evidence="1" id="KW-0732">Signal</keyword>
<evidence type="ECO:0000313" key="2">
    <source>
        <dbReference type="EMBL" id="KAK3386334.1"/>
    </source>
</evidence>
<comment type="caution">
    <text evidence="2">The sequence shown here is derived from an EMBL/GenBank/DDBJ whole genome shotgun (WGS) entry which is preliminary data.</text>
</comment>
<proteinExistence type="predicted"/>
<dbReference type="EMBL" id="JAUTDP010000019">
    <property type="protein sequence ID" value="KAK3386334.1"/>
    <property type="molecule type" value="Genomic_DNA"/>
</dbReference>
<protein>
    <recommendedName>
        <fullName evidence="4">Secreted protein</fullName>
    </recommendedName>
</protein>
<dbReference type="AlphaFoldDB" id="A0AAE0U0R3"/>
<keyword evidence="3" id="KW-1185">Reference proteome</keyword>
<accession>A0AAE0U0R3</accession>
<name>A0AAE0U0R3_SORBR</name>
<dbReference type="Proteomes" id="UP001281003">
    <property type="component" value="Unassembled WGS sequence"/>
</dbReference>
<evidence type="ECO:0008006" key="4">
    <source>
        <dbReference type="Google" id="ProtNLM"/>
    </source>
</evidence>
<sequence length="93" mass="10791">MIVLAGVLSALIPFDLVFPNRCNARRRENEVKRPKSWMNRWSARVNCRRVMRSRSQKAGLVLTMPSSSGHSSRITRLKNMADLRNEDFNLVLY</sequence>
<feature type="chain" id="PRO_5042001305" description="Secreted protein" evidence="1">
    <location>
        <begin position="25"/>
        <end position="93"/>
    </location>
</feature>
<organism evidence="2 3">
    <name type="scientific">Sordaria brevicollis</name>
    <dbReference type="NCBI Taxonomy" id="83679"/>
    <lineage>
        <taxon>Eukaryota</taxon>
        <taxon>Fungi</taxon>
        <taxon>Dikarya</taxon>
        <taxon>Ascomycota</taxon>
        <taxon>Pezizomycotina</taxon>
        <taxon>Sordariomycetes</taxon>
        <taxon>Sordariomycetidae</taxon>
        <taxon>Sordariales</taxon>
        <taxon>Sordariaceae</taxon>
        <taxon>Sordaria</taxon>
    </lineage>
</organism>
<evidence type="ECO:0000256" key="1">
    <source>
        <dbReference type="SAM" id="SignalP"/>
    </source>
</evidence>